<comment type="caution">
    <text evidence="9">The sequence shown here is derived from an EMBL/GenBank/DDBJ whole genome shotgun (WGS) entry which is preliminary data.</text>
</comment>
<dbReference type="SUPFAM" id="SSF46689">
    <property type="entry name" value="Homeodomain-like"/>
    <property type="match status" value="1"/>
</dbReference>
<protein>
    <submittedName>
        <fullName evidence="9">Fis family transcriptional regulator</fullName>
    </submittedName>
</protein>
<dbReference type="Gene3D" id="1.10.8.60">
    <property type="match status" value="1"/>
</dbReference>
<name>A0A1Z5HTG3_9FIRM</name>
<keyword evidence="5" id="KW-0010">Activator</keyword>
<dbReference type="Gene3D" id="3.30.450.20">
    <property type="entry name" value="PAS domain"/>
    <property type="match status" value="1"/>
</dbReference>
<dbReference type="Pfam" id="PF06506">
    <property type="entry name" value="PrpR_N"/>
    <property type="match status" value="1"/>
</dbReference>
<dbReference type="PROSITE" id="PS00688">
    <property type="entry name" value="SIGMA54_INTERACT_3"/>
    <property type="match status" value="1"/>
</dbReference>
<dbReference type="CDD" id="cd00130">
    <property type="entry name" value="PAS"/>
    <property type="match status" value="1"/>
</dbReference>
<dbReference type="PANTHER" id="PTHR32071:SF57">
    <property type="entry name" value="C4-DICARBOXYLATE TRANSPORT TRANSCRIPTIONAL REGULATORY PROTEIN DCTD"/>
    <property type="match status" value="1"/>
</dbReference>
<dbReference type="InterPro" id="IPR035965">
    <property type="entry name" value="PAS-like_dom_sf"/>
</dbReference>
<evidence type="ECO:0000259" key="8">
    <source>
        <dbReference type="PROSITE" id="PS50112"/>
    </source>
</evidence>
<dbReference type="GO" id="GO:0006355">
    <property type="term" value="P:regulation of DNA-templated transcription"/>
    <property type="evidence" value="ECO:0007669"/>
    <property type="project" value="InterPro"/>
</dbReference>
<dbReference type="InterPro" id="IPR009057">
    <property type="entry name" value="Homeodomain-like_sf"/>
</dbReference>
<dbReference type="NCBIfam" id="TIGR00229">
    <property type="entry name" value="sensory_box"/>
    <property type="match status" value="1"/>
</dbReference>
<keyword evidence="10" id="KW-1185">Reference proteome</keyword>
<feature type="domain" description="PAS" evidence="8">
    <location>
        <begin position="195"/>
        <end position="255"/>
    </location>
</feature>
<dbReference type="InterPro" id="IPR025944">
    <property type="entry name" value="Sigma_54_int_dom_CS"/>
</dbReference>
<dbReference type="SUPFAM" id="SSF55785">
    <property type="entry name" value="PYP-like sensor domain (PAS domain)"/>
    <property type="match status" value="1"/>
</dbReference>
<feature type="domain" description="Sigma-54 factor interaction" evidence="7">
    <location>
        <begin position="324"/>
        <end position="554"/>
    </location>
</feature>
<dbReference type="SUPFAM" id="SSF159800">
    <property type="entry name" value="PrpR receptor domain-like"/>
    <property type="match status" value="1"/>
</dbReference>
<dbReference type="InterPro" id="IPR058031">
    <property type="entry name" value="AAA_lid_NorR"/>
</dbReference>
<dbReference type="PROSITE" id="PS50045">
    <property type="entry name" value="SIGMA54_INTERACT_4"/>
    <property type="match status" value="1"/>
</dbReference>
<dbReference type="Gene3D" id="1.10.10.60">
    <property type="entry name" value="Homeodomain-like"/>
    <property type="match status" value="1"/>
</dbReference>
<dbReference type="SMART" id="SM00091">
    <property type="entry name" value="PAS"/>
    <property type="match status" value="1"/>
</dbReference>
<organism evidence="9 10">
    <name type="scientific">Calderihabitans maritimus</name>
    <dbReference type="NCBI Taxonomy" id="1246530"/>
    <lineage>
        <taxon>Bacteria</taxon>
        <taxon>Bacillati</taxon>
        <taxon>Bacillota</taxon>
        <taxon>Clostridia</taxon>
        <taxon>Neomoorellales</taxon>
        <taxon>Calderihabitantaceae</taxon>
        <taxon>Calderihabitans</taxon>
    </lineage>
</organism>
<keyword evidence="1" id="KW-0547">Nucleotide-binding</keyword>
<dbReference type="InterPro" id="IPR010524">
    <property type="entry name" value="Sig_transdc_resp-reg_PrpR_N"/>
</dbReference>
<dbReference type="Pfam" id="PF25601">
    <property type="entry name" value="AAA_lid_14"/>
    <property type="match status" value="1"/>
</dbReference>
<dbReference type="AlphaFoldDB" id="A0A1Z5HTG3"/>
<keyword evidence="2" id="KW-0067">ATP-binding</keyword>
<evidence type="ECO:0000256" key="4">
    <source>
        <dbReference type="ARBA" id="ARBA00023125"/>
    </source>
</evidence>
<dbReference type="InterPro" id="IPR013767">
    <property type="entry name" value="PAS_fold"/>
</dbReference>
<dbReference type="Gene3D" id="3.40.50.2300">
    <property type="match status" value="1"/>
</dbReference>
<dbReference type="OrthoDB" id="9803970at2"/>
<dbReference type="PRINTS" id="PR01590">
    <property type="entry name" value="HTHFIS"/>
</dbReference>
<dbReference type="PROSITE" id="PS00675">
    <property type="entry name" value="SIGMA54_INTERACT_1"/>
    <property type="match status" value="1"/>
</dbReference>
<keyword evidence="6" id="KW-0804">Transcription</keyword>
<proteinExistence type="predicted"/>
<dbReference type="GO" id="GO:0000156">
    <property type="term" value="F:phosphorelay response regulator activity"/>
    <property type="evidence" value="ECO:0007669"/>
    <property type="project" value="InterPro"/>
</dbReference>
<dbReference type="Pfam" id="PF02954">
    <property type="entry name" value="HTH_8"/>
    <property type="match status" value="1"/>
</dbReference>
<evidence type="ECO:0000256" key="5">
    <source>
        <dbReference type="ARBA" id="ARBA00023159"/>
    </source>
</evidence>
<dbReference type="FunFam" id="1.10.8.60:FF:000014">
    <property type="entry name" value="DNA-binding transcriptional regulator NtrC"/>
    <property type="match status" value="1"/>
</dbReference>
<evidence type="ECO:0000256" key="1">
    <source>
        <dbReference type="ARBA" id="ARBA00022741"/>
    </source>
</evidence>
<keyword evidence="3" id="KW-0805">Transcription regulation</keyword>
<evidence type="ECO:0000313" key="9">
    <source>
        <dbReference type="EMBL" id="GAW92819.1"/>
    </source>
</evidence>
<dbReference type="GO" id="GO:0043565">
    <property type="term" value="F:sequence-specific DNA binding"/>
    <property type="evidence" value="ECO:0007669"/>
    <property type="project" value="InterPro"/>
</dbReference>
<dbReference type="InterPro" id="IPR000014">
    <property type="entry name" value="PAS"/>
</dbReference>
<dbReference type="Gene3D" id="3.40.50.10660">
    <property type="entry name" value="PrpR receptor domain-like"/>
    <property type="match status" value="1"/>
</dbReference>
<dbReference type="Gene3D" id="3.40.50.300">
    <property type="entry name" value="P-loop containing nucleotide triphosphate hydrolases"/>
    <property type="match status" value="1"/>
</dbReference>
<dbReference type="InterPro" id="IPR002078">
    <property type="entry name" value="Sigma_54_int"/>
</dbReference>
<reference evidence="10" key="1">
    <citation type="journal article" date="2017" name="Appl. Environ. Microbiol.">
        <title>Genomic analysis of Calderihabitans maritimus KKC1, a thermophilic hydrogenogenic carboxydotrophic bacterium isolated from marine sediment.</title>
        <authorList>
            <person name="Omae K."/>
            <person name="Yoneda Y."/>
            <person name="Fukuyama Y."/>
            <person name="Yoshida T."/>
            <person name="Sako Y."/>
        </authorList>
    </citation>
    <scope>NUCLEOTIDE SEQUENCE [LARGE SCALE GENOMIC DNA]</scope>
    <source>
        <strain evidence="10">KKC1</strain>
    </source>
</reference>
<dbReference type="InterPro" id="IPR002197">
    <property type="entry name" value="HTH_Fis"/>
</dbReference>
<keyword evidence="4" id="KW-0238">DNA-binding</keyword>
<evidence type="ECO:0000256" key="6">
    <source>
        <dbReference type="ARBA" id="ARBA00023163"/>
    </source>
</evidence>
<dbReference type="InterPro" id="IPR027417">
    <property type="entry name" value="P-loop_NTPase"/>
</dbReference>
<dbReference type="CDD" id="cd00009">
    <property type="entry name" value="AAA"/>
    <property type="match status" value="1"/>
</dbReference>
<dbReference type="InterPro" id="IPR003593">
    <property type="entry name" value="AAA+_ATPase"/>
</dbReference>
<dbReference type="PROSITE" id="PS00676">
    <property type="entry name" value="SIGMA54_INTERACT_2"/>
    <property type="match status" value="1"/>
</dbReference>
<dbReference type="PANTHER" id="PTHR32071">
    <property type="entry name" value="TRANSCRIPTIONAL REGULATORY PROTEIN"/>
    <property type="match status" value="1"/>
</dbReference>
<dbReference type="EMBL" id="BDGJ01000101">
    <property type="protein sequence ID" value="GAW92819.1"/>
    <property type="molecule type" value="Genomic_DNA"/>
</dbReference>
<dbReference type="Pfam" id="PF00158">
    <property type="entry name" value="Sigma54_activat"/>
    <property type="match status" value="1"/>
</dbReference>
<dbReference type="GO" id="GO:0005524">
    <property type="term" value="F:ATP binding"/>
    <property type="evidence" value="ECO:0007669"/>
    <property type="project" value="UniProtKB-KW"/>
</dbReference>
<dbReference type="Proteomes" id="UP000197032">
    <property type="component" value="Unassembled WGS sequence"/>
</dbReference>
<accession>A0A1Z5HTG3</accession>
<evidence type="ECO:0000313" key="10">
    <source>
        <dbReference type="Proteomes" id="UP000197032"/>
    </source>
</evidence>
<dbReference type="InterPro" id="IPR025662">
    <property type="entry name" value="Sigma_54_int_dom_ATP-bd_1"/>
</dbReference>
<evidence type="ECO:0000256" key="3">
    <source>
        <dbReference type="ARBA" id="ARBA00023015"/>
    </source>
</evidence>
<gene>
    <name evidence="9" type="ORF">KKC1_19680</name>
</gene>
<dbReference type="Pfam" id="PF00989">
    <property type="entry name" value="PAS"/>
    <property type="match status" value="1"/>
</dbReference>
<evidence type="ECO:0000259" key="7">
    <source>
        <dbReference type="PROSITE" id="PS50045"/>
    </source>
</evidence>
<dbReference type="RefSeq" id="WP_088554086.1">
    <property type="nucleotide sequence ID" value="NZ_BDGJ01000101.1"/>
</dbReference>
<evidence type="ECO:0000256" key="2">
    <source>
        <dbReference type="ARBA" id="ARBA00022840"/>
    </source>
</evidence>
<sequence length="637" mass="71578">MSKILITSPYPEFTVLARQICVEMEVEAIILEKVLEEAAASAQELVQEGEVEVVISRAGTAAAIERVVNVPVVTAEYTDFDLLQALWNAKKLGDKIGFLGFRYKQIEYDFDSLVEILGTEVKQYLYGNTREIEEQVEKAYKDGIEVIVGGGYIGVRLARQKGMQGVLVYTSRRALVQAIQRAIDILRIIRKDREKEERLKTIIHAANEGIIAVDENGVITVFNPGAEKILGIAARQVVGKSISAVTANDDLLDLLKGQEEIKGDLRQVGESQVIVNRMPVKVGGQTLGIILTLQDVTRIQQLEQRIRKELYTQGLVAKFSFNDIIYRSKVMKDVIASAEKFAETDSTVLITGESGTGKELIAQSIHQSSKRRTGPFVAVNCAALPESLLESELFGYAEGAFTGARRGGKAGLFELAHGGTIFLDEIGKISLELQARLLRVLQEKEVMRVGGDRIIPVDIRVIAATNQNLRAAVQQGAFRDDLFYRLNVLKLTLPPLRERKEDIPLLVEHFLRKFNAKFGKTVQSLPAKLMEWFLQYDWPGNVRELENFVERFVILADGDELEPNLLEHFREDMNNAERENYDWDDNSLVIEIDKLDNMVVQIIRQLDKRVGGNRSELARLLGVSRTTLWKKLKQLEE</sequence>
<dbReference type="FunFam" id="3.40.50.300:FF:000006">
    <property type="entry name" value="DNA-binding transcriptional regulator NtrC"/>
    <property type="match status" value="1"/>
</dbReference>
<dbReference type="InterPro" id="IPR025943">
    <property type="entry name" value="Sigma_54_int_dom_ATP-bd_2"/>
</dbReference>
<dbReference type="PROSITE" id="PS50112">
    <property type="entry name" value="PAS"/>
    <property type="match status" value="1"/>
</dbReference>
<dbReference type="SUPFAM" id="SSF52540">
    <property type="entry name" value="P-loop containing nucleoside triphosphate hydrolases"/>
    <property type="match status" value="1"/>
</dbReference>
<dbReference type="SMART" id="SM00382">
    <property type="entry name" value="AAA"/>
    <property type="match status" value="1"/>
</dbReference>